<dbReference type="RefSeq" id="WP_194311040.1">
    <property type="nucleotide sequence ID" value="NZ_JADHEC010000006.1"/>
</dbReference>
<comment type="similarity">
    <text evidence="1">Belongs to the peptidase S1C family.</text>
</comment>
<dbReference type="InterPro" id="IPR001940">
    <property type="entry name" value="Peptidase_S1C"/>
</dbReference>
<reference evidence="5" key="1">
    <citation type="submission" date="2020-11" db="EMBL/GenBank/DDBJ databases">
        <title>Genome of Flavobacterium soyangense.</title>
        <authorList>
            <person name="Liu Q."/>
            <person name="Xin Y.-H."/>
        </authorList>
    </citation>
    <scope>NUCLEOTIDE SEQUENCE</scope>
    <source>
        <strain evidence="5">CGMCC 1.13493</strain>
    </source>
</reference>
<dbReference type="Gene3D" id="3.90.930.1">
    <property type="match status" value="1"/>
</dbReference>
<keyword evidence="6" id="KW-1185">Reference proteome</keyword>
<name>A0A930UBK1_9FLAO</name>
<sequence length="579" mass="65968">MKQTIKLLGLFLMLTVSQISYGQKQEKIYYDKNWKVTTESKASYYRTTAFDVNGKPVGITKDYYITGELQWEGKMSYIDKYDNSKDISDGKCTWYHKNGKKSRESTMVGDKEDGLTIFWHENGQKAREIEYKLGVPNGKWIDYYESGKVKFRIDYKDGKPTEKWFTECDEFDKCQKVFFEGFKTTEDENNWEPADLDDYKSEIIAGEGLLMKTKTDKGYAQWIHLPIDISNNFSIETIINFKSGEKNSAQGIIYGFKDWSNYYYFYISANGFYRIGAITEGLNLEYEKWTQSSNINQNYERNLVKINKIKDKVYFSINGQIIASEDFYAFKGNNIGFYIPSGKKEVLFERLLVRQDIGENNAISKFSNSSDWKGNGTGFFIDARGYITTNYHVIEDASEIEVDLIQNGQKKSYKAKVITSDKQNDLAVIKIDDPNFKPYSKLPYNFKTQISDIGSNVFALGYPMALSAMGSEVKFTDGKISSKTGYQGDITTYQISVPVQPGNSGGPLFDYDGNIIGVVSAKIMAADNVSYAIKSSYLRNLLDVLPENINIPNDQGLAGISLTEKIKLLSDYVVLIKIK</sequence>
<dbReference type="InterPro" id="IPR009003">
    <property type="entry name" value="Peptidase_S1_PA"/>
</dbReference>
<dbReference type="GO" id="GO:0004252">
    <property type="term" value="F:serine-type endopeptidase activity"/>
    <property type="evidence" value="ECO:0007669"/>
    <property type="project" value="InterPro"/>
</dbReference>
<dbReference type="SUPFAM" id="SSF82185">
    <property type="entry name" value="Histone H3 K4-specific methyltransferase SET7/9 N-terminal domain"/>
    <property type="match status" value="1"/>
</dbReference>
<feature type="signal peptide" evidence="4">
    <location>
        <begin position="1"/>
        <end position="22"/>
    </location>
</feature>
<evidence type="ECO:0000313" key="5">
    <source>
        <dbReference type="EMBL" id="MBF2707774.1"/>
    </source>
</evidence>
<dbReference type="Pfam" id="PF07661">
    <property type="entry name" value="MORN_2"/>
    <property type="match status" value="3"/>
</dbReference>
<dbReference type="GO" id="GO:0006508">
    <property type="term" value="P:proteolysis"/>
    <property type="evidence" value="ECO:0007669"/>
    <property type="project" value="UniProtKB-KW"/>
</dbReference>
<dbReference type="Gene3D" id="2.40.10.10">
    <property type="entry name" value="Trypsin-like serine proteases"/>
    <property type="match status" value="2"/>
</dbReference>
<proteinExistence type="inferred from homology"/>
<dbReference type="InterPro" id="IPR011652">
    <property type="entry name" value="MORN_2"/>
</dbReference>
<dbReference type="EMBL" id="JADHEC010000006">
    <property type="protein sequence ID" value="MBF2707774.1"/>
    <property type="molecule type" value="Genomic_DNA"/>
</dbReference>
<evidence type="ECO:0000256" key="3">
    <source>
        <dbReference type="ARBA" id="ARBA00022801"/>
    </source>
</evidence>
<dbReference type="SUPFAM" id="SSF50494">
    <property type="entry name" value="Trypsin-like serine proteases"/>
    <property type="match status" value="1"/>
</dbReference>
<gene>
    <name evidence="5" type="ORF">IR213_04095</name>
</gene>
<evidence type="ECO:0000313" key="6">
    <source>
        <dbReference type="Proteomes" id="UP000646211"/>
    </source>
</evidence>
<keyword evidence="2" id="KW-0645">Protease</keyword>
<dbReference type="InterPro" id="IPR043504">
    <property type="entry name" value="Peptidase_S1_PA_chymotrypsin"/>
</dbReference>
<dbReference type="InterPro" id="IPR051201">
    <property type="entry name" value="Chloro_Bact_Ser_Proteases"/>
</dbReference>
<evidence type="ECO:0000256" key="4">
    <source>
        <dbReference type="SAM" id="SignalP"/>
    </source>
</evidence>
<accession>A0A930UBK1</accession>
<protein>
    <submittedName>
        <fullName evidence="5">Trypsin-like peptidase domain-containing protein</fullName>
    </submittedName>
</protein>
<dbReference type="Proteomes" id="UP000646211">
    <property type="component" value="Unassembled WGS sequence"/>
</dbReference>
<keyword evidence="3" id="KW-0378">Hydrolase</keyword>
<dbReference type="AlphaFoldDB" id="A0A930UBK1"/>
<keyword evidence="4" id="KW-0732">Signal</keyword>
<dbReference type="PANTHER" id="PTHR43343">
    <property type="entry name" value="PEPTIDASE S12"/>
    <property type="match status" value="1"/>
</dbReference>
<dbReference type="PRINTS" id="PR00834">
    <property type="entry name" value="PROTEASES2C"/>
</dbReference>
<comment type="caution">
    <text evidence="5">The sequence shown here is derived from an EMBL/GenBank/DDBJ whole genome shotgun (WGS) entry which is preliminary data.</text>
</comment>
<evidence type="ECO:0000256" key="1">
    <source>
        <dbReference type="ARBA" id="ARBA00010541"/>
    </source>
</evidence>
<dbReference type="Pfam" id="PF13365">
    <property type="entry name" value="Trypsin_2"/>
    <property type="match status" value="1"/>
</dbReference>
<dbReference type="PANTHER" id="PTHR43343:SF3">
    <property type="entry name" value="PROTEASE DO-LIKE 8, CHLOROPLASTIC"/>
    <property type="match status" value="1"/>
</dbReference>
<evidence type="ECO:0000256" key="2">
    <source>
        <dbReference type="ARBA" id="ARBA00022670"/>
    </source>
</evidence>
<dbReference type="Gene3D" id="2.60.120.560">
    <property type="entry name" value="Exo-inulinase, domain 1"/>
    <property type="match status" value="1"/>
</dbReference>
<feature type="chain" id="PRO_5037142854" evidence="4">
    <location>
        <begin position="23"/>
        <end position="579"/>
    </location>
</feature>
<organism evidence="5 6">
    <name type="scientific">Flavobacterium soyangense</name>
    <dbReference type="NCBI Taxonomy" id="2023265"/>
    <lineage>
        <taxon>Bacteria</taxon>
        <taxon>Pseudomonadati</taxon>
        <taxon>Bacteroidota</taxon>
        <taxon>Flavobacteriia</taxon>
        <taxon>Flavobacteriales</taxon>
        <taxon>Flavobacteriaceae</taxon>
        <taxon>Flavobacterium</taxon>
    </lineage>
</organism>